<reference evidence="1 2" key="1">
    <citation type="submission" date="2019-09" db="EMBL/GenBank/DDBJ databases">
        <title>Bird 10,000 Genomes (B10K) Project - Family phase.</title>
        <authorList>
            <person name="Zhang G."/>
        </authorList>
    </citation>
    <scope>NUCLEOTIDE SEQUENCE [LARGE SCALE GENOMIC DNA]</scope>
    <source>
        <strain evidence="1">OUT-0059</strain>
        <tissue evidence="1">Muscle</tissue>
    </source>
</reference>
<dbReference type="GO" id="GO:0042765">
    <property type="term" value="C:GPI-anchor transamidase complex"/>
    <property type="evidence" value="ECO:0007669"/>
    <property type="project" value="InterPro"/>
</dbReference>
<proteinExistence type="predicted"/>
<dbReference type="PANTHER" id="PTHR12959">
    <property type="entry name" value="GPI TRANSAMIDASE COMPONENT PIG-T-RELATED"/>
    <property type="match status" value="1"/>
</dbReference>
<protein>
    <submittedName>
        <fullName evidence="1">PIGT transamidase</fullName>
    </submittedName>
</protein>
<dbReference type="PANTHER" id="PTHR12959:SF11">
    <property type="entry name" value="GPI TRANSAMIDASE COMPONENT PIG-T"/>
    <property type="match status" value="1"/>
</dbReference>
<feature type="non-terminal residue" evidence="1">
    <location>
        <position position="170"/>
    </location>
</feature>
<comment type="caution">
    <text evidence="1">The sequence shown here is derived from an EMBL/GenBank/DDBJ whole genome shotgun (WGS) entry which is preliminary data.</text>
</comment>
<keyword evidence="2" id="KW-1185">Reference proteome</keyword>
<gene>
    <name evidence="1" type="primary">Pigt</name>
    <name evidence="1" type="ORF">XIPELE_R13585</name>
</gene>
<accession>A0A7L3PSE7</accession>
<dbReference type="InterPro" id="IPR007245">
    <property type="entry name" value="PIG-T"/>
</dbReference>
<evidence type="ECO:0000313" key="1">
    <source>
        <dbReference type="EMBL" id="NXU94214.1"/>
    </source>
</evidence>
<sequence length="170" mass="18733">CSLQAGLAVLLKAERLFHSSYHSQAVHIRPICRVSTRLSSLLEHPKGKSKAALSRCRATHQFAQLHCGGFTDASCMAVSWELRQTLTVVFDVFSSGQGKKDWSLFKMFSRTLTDACPLASQSKVYVDISPKNKASSPFMAHLLSQEKELLEVTPSPTSIHEAVVQGDKKT</sequence>
<dbReference type="AlphaFoldDB" id="A0A7L3PSE7"/>
<name>A0A7L3PSE7_9DEND</name>
<dbReference type="GO" id="GO:0016255">
    <property type="term" value="P:attachment of GPI anchor to protein"/>
    <property type="evidence" value="ECO:0007669"/>
    <property type="project" value="InterPro"/>
</dbReference>
<dbReference type="EMBL" id="VZUH01086747">
    <property type="protein sequence ID" value="NXU94214.1"/>
    <property type="molecule type" value="Genomic_DNA"/>
</dbReference>
<dbReference type="Pfam" id="PF04113">
    <property type="entry name" value="Gpi16"/>
    <property type="match status" value="1"/>
</dbReference>
<evidence type="ECO:0000313" key="2">
    <source>
        <dbReference type="Proteomes" id="UP000551443"/>
    </source>
</evidence>
<organism evidence="1 2">
    <name type="scientific">Xiphorhynchus elegans</name>
    <name type="common">elegant woodcreeper</name>
    <dbReference type="NCBI Taxonomy" id="269412"/>
    <lineage>
        <taxon>Eukaryota</taxon>
        <taxon>Metazoa</taxon>
        <taxon>Chordata</taxon>
        <taxon>Craniata</taxon>
        <taxon>Vertebrata</taxon>
        <taxon>Euteleostomi</taxon>
        <taxon>Archelosauria</taxon>
        <taxon>Archosauria</taxon>
        <taxon>Dinosauria</taxon>
        <taxon>Saurischia</taxon>
        <taxon>Theropoda</taxon>
        <taxon>Coelurosauria</taxon>
        <taxon>Aves</taxon>
        <taxon>Neognathae</taxon>
        <taxon>Neoaves</taxon>
        <taxon>Telluraves</taxon>
        <taxon>Australaves</taxon>
        <taxon>Passeriformes</taxon>
        <taxon>Dendrocolaptidae</taxon>
        <taxon>Xiphorhynchus</taxon>
    </lineage>
</organism>
<dbReference type="Proteomes" id="UP000551443">
    <property type="component" value="Unassembled WGS sequence"/>
</dbReference>
<feature type="non-terminal residue" evidence="1">
    <location>
        <position position="1"/>
    </location>
</feature>